<evidence type="ECO:0000256" key="1">
    <source>
        <dbReference type="SAM" id="MobiDB-lite"/>
    </source>
</evidence>
<dbReference type="EnsemblPlants" id="MELO3C030047.2.1">
    <property type="protein sequence ID" value="MELO3C030047.2.1"/>
    <property type="gene ID" value="MELO3C030047.2"/>
</dbReference>
<keyword evidence="2" id="KW-0472">Membrane</keyword>
<dbReference type="AlphaFoldDB" id="A0A9I9E7Y0"/>
<accession>A0A9I9E7Y0</accession>
<proteinExistence type="predicted"/>
<evidence type="ECO:0000256" key="2">
    <source>
        <dbReference type="SAM" id="Phobius"/>
    </source>
</evidence>
<feature type="transmembrane region" description="Helical" evidence="2">
    <location>
        <begin position="56"/>
        <end position="73"/>
    </location>
</feature>
<name>A0A9I9E7Y0_CUCME</name>
<keyword evidence="2" id="KW-0812">Transmembrane</keyword>
<sequence>MKTLSSLMFPSSNESHNSILSPDDSRLTIVVVQASSELRTSFGSNLTPSSNSSENIFAALITIVGILLVVYLINNLQVTMLKEFEEE</sequence>
<keyword evidence="2" id="KW-1133">Transmembrane helix</keyword>
<feature type="region of interest" description="Disordered" evidence="1">
    <location>
        <begin position="1"/>
        <end position="20"/>
    </location>
</feature>
<reference evidence="3" key="1">
    <citation type="submission" date="2023-03" db="UniProtKB">
        <authorList>
            <consortium name="EnsemblPlants"/>
        </authorList>
    </citation>
    <scope>IDENTIFICATION</scope>
</reference>
<organism evidence="3">
    <name type="scientific">Cucumis melo</name>
    <name type="common">Muskmelon</name>
    <dbReference type="NCBI Taxonomy" id="3656"/>
    <lineage>
        <taxon>Eukaryota</taxon>
        <taxon>Viridiplantae</taxon>
        <taxon>Streptophyta</taxon>
        <taxon>Embryophyta</taxon>
        <taxon>Tracheophyta</taxon>
        <taxon>Spermatophyta</taxon>
        <taxon>Magnoliopsida</taxon>
        <taxon>eudicotyledons</taxon>
        <taxon>Gunneridae</taxon>
        <taxon>Pentapetalae</taxon>
        <taxon>rosids</taxon>
        <taxon>fabids</taxon>
        <taxon>Cucurbitales</taxon>
        <taxon>Cucurbitaceae</taxon>
        <taxon>Benincaseae</taxon>
        <taxon>Cucumis</taxon>
    </lineage>
</organism>
<protein>
    <submittedName>
        <fullName evidence="3">Uncharacterized protein</fullName>
    </submittedName>
</protein>
<evidence type="ECO:0000313" key="3">
    <source>
        <dbReference type="EnsemblPlants" id="MELO3C030047.2.1"/>
    </source>
</evidence>
<dbReference type="Gramene" id="MELO3C030047.2.1">
    <property type="protein sequence ID" value="MELO3C030047.2.1"/>
    <property type="gene ID" value="MELO3C030047.2"/>
</dbReference>